<evidence type="ECO:0000256" key="3">
    <source>
        <dbReference type="ARBA" id="ARBA00022629"/>
    </source>
</evidence>
<dbReference type="RefSeq" id="WP_048733389.1">
    <property type="nucleotide sequence ID" value="NZ_CP012033.1"/>
</dbReference>
<protein>
    <submittedName>
        <fullName evidence="4">ROK family transcriptional regulator</fullName>
    </submittedName>
</protein>
<dbReference type="AlphaFoldDB" id="A0AAC8UUV9"/>
<dbReference type="GO" id="GO:0042732">
    <property type="term" value="P:D-xylose metabolic process"/>
    <property type="evidence" value="ECO:0007669"/>
    <property type="project" value="UniProtKB-KW"/>
</dbReference>
<dbReference type="EMBL" id="CP012033">
    <property type="protein sequence ID" value="AKP64391.1"/>
    <property type="molecule type" value="Genomic_DNA"/>
</dbReference>
<keyword evidence="3" id="KW-0119">Carbohydrate metabolism</keyword>
<evidence type="ECO:0000313" key="4">
    <source>
        <dbReference type="EMBL" id="AKP64391.1"/>
    </source>
</evidence>
<organism evidence="4 5">
    <name type="scientific">Levilactobacillus koreensis</name>
    <dbReference type="NCBI Taxonomy" id="637971"/>
    <lineage>
        <taxon>Bacteria</taxon>
        <taxon>Bacillati</taxon>
        <taxon>Bacillota</taxon>
        <taxon>Bacilli</taxon>
        <taxon>Lactobacillales</taxon>
        <taxon>Lactobacillaceae</taxon>
        <taxon>Levilactobacillus</taxon>
    </lineage>
</organism>
<dbReference type="Pfam" id="PF00480">
    <property type="entry name" value="ROK"/>
    <property type="match status" value="1"/>
</dbReference>
<dbReference type="Proteomes" id="UP000036000">
    <property type="component" value="Chromosome"/>
</dbReference>
<sequence length="372" mass="40724">MSTSNMQSIQHSNYSDIYHLLYTNEKLSKQDIADQLNLSLPTVSANLQKLTKQQLIVKNGQLKSLIGRRATAYAIDPNVSLSIGVEIFASYATMTVLNLRMEVLTLHTISLPFANDDQYAEALSQQILAAIKDRGFSLNQISGVGIGIQGLISNDGTTILYGKILNCTGMQAANFGQYLPFPVTFYHDADCVARAEYAHQPTDGIFLSIGEHIGTAIIINGQMLNSPSGRNGTMEHITLNSIDGPVCYCGRRGCIETYCSLSSLLQPNEAASNFFSDLRHHDPAVSKRFERYLDYLAESIYNLHMFVDIPLVIAGAITKHLTEKDLAALKARLKKLSVFPETESYLHLGTVSDHAVAIGAAIPAIRAQLANL</sequence>
<dbReference type="PANTHER" id="PTHR18964">
    <property type="entry name" value="ROK (REPRESSOR, ORF, KINASE) FAMILY"/>
    <property type="match status" value="1"/>
</dbReference>
<proteinExistence type="inferred from homology"/>
<dbReference type="SUPFAM" id="SSF46785">
    <property type="entry name" value="Winged helix' DNA-binding domain"/>
    <property type="match status" value="1"/>
</dbReference>
<evidence type="ECO:0000256" key="2">
    <source>
        <dbReference type="ARBA" id="ARBA00006479"/>
    </source>
</evidence>
<keyword evidence="3" id="KW-0859">Xylose metabolism</keyword>
<dbReference type="InterPro" id="IPR000600">
    <property type="entry name" value="ROK"/>
</dbReference>
<dbReference type="KEGG" id="lko:ABN16_04845"/>
<reference evidence="4 5" key="1">
    <citation type="submission" date="2015-07" db="EMBL/GenBank/DDBJ databases">
        <title>Lactobacillus korensis/26-25/ whole genome sequencing.</title>
        <authorList>
            <person name="Kim M.K."/>
            <person name="Im W.-T."/>
            <person name="Srinivasan S."/>
            <person name="Lee J.-J."/>
        </authorList>
    </citation>
    <scope>NUCLEOTIDE SEQUENCE [LARGE SCALE GENOMIC DNA]</scope>
    <source>
        <strain evidence="4 5">26-25</strain>
    </source>
</reference>
<dbReference type="Pfam" id="PF13412">
    <property type="entry name" value="HTH_24"/>
    <property type="match status" value="1"/>
</dbReference>
<name>A0AAC8UUV9_9LACO</name>
<comment type="similarity">
    <text evidence="2">Belongs to the ROK (NagC/XylR) family.</text>
</comment>
<dbReference type="InterPro" id="IPR036390">
    <property type="entry name" value="WH_DNA-bd_sf"/>
</dbReference>
<comment type="function">
    <text evidence="1">Transcriptional repressor of xylose-utilizing enzymes.</text>
</comment>
<keyword evidence="5" id="KW-1185">Reference proteome</keyword>
<evidence type="ECO:0000256" key="1">
    <source>
        <dbReference type="ARBA" id="ARBA00002486"/>
    </source>
</evidence>
<dbReference type="PANTHER" id="PTHR18964:SF149">
    <property type="entry name" value="BIFUNCTIONAL UDP-N-ACETYLGLUCOSAMINE 2-EPIMERASE_N-ACETYLMANNOSAMINE KINASE"/>
    <property type="match status" value="1"/>
</dbReference>
<dbReference type="Gene3D" id="1.10.10.10">
    <property type="entry name" value="Winged helix-like DNA-binding domain superfamily/Winged helix DNA-binding domain"/>
    <property type="match status" value="1"/>
</dbReference>
<dbReference type="Gene3D" id="3.30.420.40">
    <property type="match status" value="2"/>
</dbReference>
<evidence type="ECO:0000313" key="5">
    <source>
        <dbReference type="Proteomes" id="UP000036000"/>
    </source>
</evidence>
<dbReference type="InterPro" id="IPR043129">
    <property type="entry name" value="ATPase_NBD"/>
</dbReference>
<accession>A0AAC8UUV9</accession>
<dbReference type="InterPro" id="IPR036388">
    <property type="entry name" value="WH-like_DNA-bd_sf"/>
</dbReference>
<dbReference type="SUPFAM" id="SSF53067">
    <property type="entry name" value="Actin-like ATPase domain"/>
    <property type="match status" value="1"/>
</dbReference>
<gene>
    <name evidence="4" type="ORF">ABN16_04845</name>
</gene>